<feature type="transmembrane region" description="Helical" evidence="3">
    <location>
        <begin position="226"/>
        <end position="248"/>
    </location>
</feature>
<dbReference type="PANTHER" id="PTHR45623:SF14">
    <property type="entry name" value="CHROMODOMAIN-HELICASE-DNA-BINDING PROTEIN 1"/>
    <property type="match status" value="1"/>
</dbReference>
<dbReference type="GO" id="GO:0042393">
    <property type="term" value="F:histone binding"/>
    <property type="evidence" value="ECO:0007669"/>
    <property type="project" value="TreeGrafter"/>
</dbReference>
<evidence type="ECO:0000256" key="1">
    <source>
        <dbReference type="ARBA" id="ARBA00004123"/>
    </source>
</evidence>
<dbReference type="GO" id="GO:0016887">
    <property type="term" value="F:ATP hydrolysis activity"/>
    <property type="evidence" value="ECO:0007669"/>
    <property type="project" value="TreeGrafter"/>
</dbReference>
<evidence type="ECO:0000256" key="2">
    <source>
        <dbReference type="ARBA" id="ARBA00023242"/>
    </source>
</evidence>
<dbReference type="RefSeq" id="XP_022632417.1">
    <property type="nucleotide sequence ID" value="XM_022776696.1"/>
</dbReference>
<feature type="domain" description="SNF2 N-terminal" evidence="4">
    <location>
        <begin position="94"/>
        <end position="184"/>
    </location>
</feature>
<dbReference type="GO" id="GO:0004386">
    <property type="term" value="F:helicase activity"/>
    <property type="evidence" value="ECO:0007669"/>
    <property type="project" value="UniProtKB-KW"/>
</dbReference>
<dbReference type="STRING" id="3916.A0A1S3VS08"/>
<dbReference type="Proteomes" id="UP000087766">
    <property type="component" value="Chromosome 2"/>
</dbReference>
<name>A0A1S3VS08_VIGRR</name>
<dbReference type="RefSeq" id="XP_022632413.1">
    <property type="nucleotide sequence ID" value="XM_022776692.1"/>
</dbReference>
<evidence type="ECO:0000313" key="6">
    <source>
        <dbReference type="RefSeq" id="XP_014521173.1"/>
    </source>
</evidence>
<dbReference type="GO" id="GO:0000785">
    <property type="term" value="C:chromatin"/>
    <property type="evidence" value="ECO:0007669"/>
    <property type="project" value="TreeGrafter"/>
</dbReference>
<keyword evidence="3" id="KW-0812">Transmembrane</keyword>
<dbReference type="GO" id="GO:0140658">
    <property type="term" value="F:ATP-dependent chromatin remodeler activity"/>
    <property type="evidence" value="ECO:0007669"/>
    <property type="project" value="TreeGrafter"/>
</dbReference>
<keyword evidence="2" id="KW-0539">Nucleus</keyword>
<dbReference type="InterPro" id="IPR038718">
    <property type="entry name" value="SNF2-like_sf"/>
</dbReference>
<comment type="subcellular location">
    <subcellularLocation>
        <location evidence="1">Nucleus</location>
    </subcellularLocation>
</comment>
<dbReference type="InterPro" id="IPR000330">
    <property type="entry name" value="SNF2_N"/>
</dbReference>
<evidence type="ECO:0000313" key="7">
    <source>
        <dbReference type="RefSeq" id="XP_022632413.1"/>
    </source>
</evidence>
<dbReference type="PANTHER" id="PTHR45623">
    <property type="entry name" value="CHROMODOMAIN-HELICASE-DNA-BINDING PROTEIN 3-RELATED-RELATED"/>
    <property type="match status" value="1"/>
</dbReference>
<dbReference type="GO" id="GO:0005524">
    <property type="term" value="F:ATP binding"/>
    <property type="evidence" value="ECO:0007669"/>
    <property type="project" value="InterPro"/>
</dbReference>
<keyword evidence="6 7" id="KW-0067">ATP-binding</keyword>
<protein>
    <submittedName>
        <fullName evidence="6 7">Probable ATP-dependent DNA helicase CHR23 isoform X1</fullName>
    </submittedName>
</protein>
<keyword evidence="3" id="KW-0472">Membrane</keyword>
<gene>
    <name evidence="6 7 8" type="primary">LOC106777873</name>
</gene>
<proteinExistence type="predicted"/>
<evidence type="ECO:0000313" key="8">
    <source>
        <dbReference type="RefSeq" id="XP_022632417.1"/>
    </source>
</evidence>
<evidence type="ECO:0000259" key="4">
    <source>
        <dbReference type="Pfam" id="PF00176"/>
    </source>
</evidence>
<keyword evidence="6 7" id="KW-0547">Nucleotide-binding</keyword>
<dbReference type="GeneID" id="106777873"/>
<keyword evidence="5" id="KW-1185">Reference proteome</keyword>
<dbReference type="Gene3D" id="3.40.50.10810">
    <property type="entry name" value="Tandem AAA-ATPase domain"/>
    <property type="match status" value="1"/>
</dbReference>
<accession>A0A1S3VS08</accession>
<dbReference type="OrthoDB" id="1746832at2759"/>
<keyword evidence="6 7" id="KW-0347">Helicase</keyword>
<keyword evidence="3" id="KW-1133">Transmembrane helix</keyword>
<organism evidence="6">
    <name type="scientific">Vigna radiata var. radiata</name>
    <name type="common">Mung bean</name>
    <name type="synonym">Phaseolus aureus</name>
    <dbReference type="NCBI Taxonomy" id="3916"/>
    <lineage>
        <taxon>Eukaryota</taxon>
        <taxon>Viridiplantae</taxon>
        <taxon>Streptophyta</taxon>
        <taxon>Embryophyta</taxon>
        <taxon>Tracheophyta</taxon>
        <taxon>Spermatophyta</taxon>
        <taxon>Magnoliopsida</taxon>
        <taxon>eudicotyledons</taxon>
        <taxon>Gunneridae</taxon>
        <taxon>Pentapetalae</taxon>
        <taxon>rosids</taxon>
        <taxon>fabids</taxon>
        <taxon>Fabales</taxon>
        <taxon>Fabaceae</taxon>
        <taxon>Papilionoideae</taxon>
        <taxon>50 kb inversion clade</taxon>
        <taxon>NPAAA clade</taxon>
        <taxon>indigoferoid/millettioid clade</taxon>
        <taxon>Phaseoleae</taxon>
        <taxon>Vigna</taxon>
    </lineage>
</organism>
<dbReference type="RefSeq" id="XP_014521173.1">
    <property type="nucleotide sequence ID" value="XM_014665687.2"/>
</dbReference>
<dbReference type="AlphaFoldDB" id="A0A1S3VS08"/>
<reference evidence="6" key="2">
    <citation type="submission" date="2023-09" db="UniProtKB">
        <authorList>
            <consortium name="RefSeq"/>
        </authorList>
    </citation>
    <scope>IDENTIFICATION</scope>
    <source>
        <tissue evidence="6 7">Leaf</tissue>
    </source>
</reference>
<dbReference type="SUPFAM" id="SSF52540">
    <property type="entry name" value="P-loop containing nucleoside triphosphate hydrolases"/>
    <property type="match status" value="1"/>
</dbReference>
<evidence type="ECO:0000256" key="3">
    <source>
        <dbReference type="SAM" id="Phobius"/>
    </source>
</evidence>
<keyword evidence="6 7" id="KW-0378">Hydrolase</keyword>
<evidence type="ECO:0000313" key="5">
    <source>
        <dbReference type="Proteomes" id="UP000087766"/>
    </source>
</evidence>
<dbReference type="InterPro" id="IPR027417">
    <property type="entry name" value="P-loop_NTPase"/>
</dbReference>
<dbReference type="GO" id="GO:0003682">
    <property type="term" value="F:chromatin binding"/>
    <property type="evidence" value="ECO:0007669"/>
    <property type="project" value="TreeGrafter"/>
</dbReference>
<dbReference type="Pfam" id="PF00176">
    <property type="entry name" value="SNF2-rel_dom"/>
    <property type="match status" value="1"/>
</dbReference>
<sequence>MLGSNSSQPNPTIEAVNQFYHPQSILPPSLISVLSSSTSDGELDFLRKRQVVWEESSGPIYYMLRKDICSLFYASLRKLEEQPEWLKGGKLRDYQLEGLNFLVNSWRNDTNVILADEMGLGKIVQSVSMLGFHQNAQQIHGPFLGVVPLSSLSNWAKEFRKWLPEMNIIIYVGTRASREGYGAESAEEKQRLLKLMRNFNFNGESGSEPYTPTAINFNFIPVFNHLIFASLWMFACLCFARLLHVVLIV</sequence>
<dbReference type="KEGG" id="vra:106777873"/>
<dbReference type="GO" id="GO:0034728">
    <property type="term" value="P:nucleosome organization"/>
    <property type="evidence" value="ECO:0007669"/>
    <property type="project" value="TreeGrafter"/>
</dbReference>
<dbReference type="GO" id="GO:0003677">
    <property type="term" value="F:DNA binding"/>
    <property type="evidence" value="ECO:0007669"/>
    <property type="project" value="TreeGrafter"/>
</dbReference>
<reference evidence="5" key="1">
    <citation type="journal article" date="2014" name="Nat. Commun.">
        <title>Genome sequence of mungbean and insights into evolution within Vigna species.</title>
        <authorList>
            <person name="Kang Y.J."/>
            <person name="Kim S.K."/>
            <person name="Kim M.Y."/>
            <person name="Lestari P."/>
            <person name="Kim K.H."/>
            <person name="Ha B.K."/>
            <person name="Jun T.H."/>
            <person name="Hwang W.J."/>
            <person name="Lee T."/>
            <person name="Lee J."/>
            <person name="Shim S."/>
            <person name="Yoon M.Y."/>
            <person name="Jang Y.E."/>
            <person name="Han K.S."/>
            <person name="Taeprayoon P."/>
            <person name="Yoon N."/>
            <person name="Somta P."/>
            <person name="Tanya P."/>
            <person name="Kim K.S."/>
            <person name="Gwag J.G."/>
            <person name="Moon J.K."/>
            <person name="Lee Y.H."/>
            <person name="Park B.S."/>
            <person name="Bombarely A."/>
            <person name="Doyle J.J."/>
            <person name="Jackson S.A."/>
            <person name="Schafleitner R."/>
            <person name="Srinives P."/>
            <person name="Varshney R.K."/>
            <person name="Lee S.H."/>
        </authorList>
    </citation>
    <scope>NUCLEOTIDE SEQUENCE [LARGE SCALE GENOMIC DNA]</scope>
    <source>
        <strain evidence="5">cv. VC1973A</strain>
    </source>
</reference>
<dbReference type="GO" id="GO:0005634">
    <property type="term" value="C:nucleus"/>
    <property type="evidence" value="ECO:0007669"/>
    <property type="project" value="UniProtKB-SubCell"/>
</dbReference>